<evidence type="ECO:0000256" key="4">
    <source>
        <dbReference type="ARBA" id="ARBA00007626"/>
    </source>
</evidence>
<evidence type="ECO:0000256" key="10">
    <source>
        <dbReference type="ARBA" id="ARBA00022801"/>
    </source>
</evidence>
<keyword evidence="13" id="KW-0809">Transit peptide</keyword>
<accession>A0A6P4AEC1</accession>
<dbReference type="Gene3D" id="1.25.40.10">
    <property type="entry name" value="Tetratricopeptide repeat domain"/>
    <property type="match status" value="1"/>
</dbReference>
<comment type="cofactor">
    <cofactor evidence="2">
        <name>Mg(2+)</name>
        <dbReference type="ChEBI" id="CHEBI:18420"/>
    </cofactor>
</comment>
<comment type="subcellular location">
    <subcellularLocation>
        <location evidence="3">Mitochondrion</location>
    </subcellularLocation>
</comment>
<feature type="domain" description="PRORP" evidence="16">
    <location>
        <begin position="352"/>
        <end position="579"/>
    </location>
</feature>
<keyword evidence="12" id="KW-0460">Magnesium</keyword>
<organism evidence="18 19">
    <name type="scientific">Ziziphus jujuba</name>
    <name type="common">Chinese jujube</name>
    <name type="synonym">Ziziphus sativa</name>
    <dbReference type="NCBI Taxonomy" id="326968"/>
    <lineage>
        <taxon>Eukaryota</taxon>
        <taxon>Viridiplantae</taxon>
        <taxon>Streptophyta</taxon>
        <taxon>Embryophyta</taxon>
        <taxon>Tracheophyta</taxon>
        <taxon>Spermatophyta</taxon>
        <taxon>Magnoliopsida</taxon>
        <taxon>eudicotyledons</taxon>
        <taxon>Gunneridae</taxon>
        <taxon>Pentapetalae</taxon>
        <taxon>rosids</taxon>
        <taxon>fabids</taxon>
        <taxon>Rosales</taxon>
        <taxon>Rhamnaceae</taxon>
        <taxon>Paliureae</taxon>
        <taxon>Ziziphus</taxon>
    </lineage>
</organism>
<reference evidence="19" key="1">
    <citation type="submission" date="2025-08" db="UniProtKB">
        <authorList>
            <consortium name="RefSeq"/>
        </authorList>
    </citation>
    <scope>IDENTIFICATION</scope>
    <source>
        <tissue evidence="19">Seedling</tissue>
    </source>
</reference>
<dbReference type="InterPro" id="IPR002885">
    <property type="entry name" value="PPR_rpt"/>
</dbReference>
<feature type="repeat" description="PPR" evidence="15">
    <location>
        <begin position="224"/>
        <end position="258"/>
    </location>
</feature>
<dbReference type="GeneID" id="107429052"/>
<dbReference type="NCBIfam" id="TIGR00756">
    <property type="entry name" value="PPR"/>
    <property type="match status" value="1"/>
</dbReference>
<evidence type="ECO:0000256" key="2">
    <source>
        <dbReference type="ARBA" id="ARBA00001946"/>
    </source>
</evidence>
<evidence type="ECO:0000256" key="9">
    <source>
        <dbReference type="ARBA" id="ARBA00022737"/>
    </source>
</evidence>
<evidence type="ECO:0000256" key="11">
    <source>
        <dbReference type="ARBA" id="ARBA00022833"/>
    </source>
</evidence>
<evidence type="ECO:0000256" key="14">
    <source>
        <dbReference type="ARBA" id="ARBA00023128"/>
    </source>
</evidence>
<comment type="similarity">
    <text evidence="4">Belongs to the PPR family. P subfamily.</text>
</comment>
<sequence length="587" mass="65220">MLYGNSFMPSLARTSPLFLFFVNTQLPLIFRRSRRHCRPFFIQCCKSFSVKPLPSVGSFSMEKQRIGFGSLAMSSSESSSASIAANSMSNRAKKKALRESPEAVLKYKLDMCSKNGDLVEALRLYNEARSNGVQLNLYHYNVLLYLCASSSTSGSGSGPSGESGSSSSVGLKMGFEIFRQMVVDKVVPNEATFTNTARLASAAEDPEMAFDLVKQMKSFGIPPRLRSYGPVLFGFCKKGEVDRAYEVDAHMVESGVVAEEPELSALLKLSADAKKGDKVYEMLHRLRAGVRQVSESTVGIVEDWFKSEEAAKVGEEHWDVNKVEEGIVKGGGGWHGQGWLGTGSWKVTRTQMDGKGVCQSCGEKLVCIDIDPKETENFANSLASLAFQREAKADFERFQDWLQEHGPFDAVVDGANVGLTNQHNFSFSELRSVVNQLHQLSPSKRLPLVILHKSRVTGGPAQNPNNKKLLASWQKSGALYATPPGSNDDWYWLYAAVSCKCLLVTNDEMRDHLFQLLGTSFFPRWKEKHQVRLGFSKKKGHILHMPPPYSIVIQESKEGSWHVPTVTGDDLETPRQWLCATRAWDKI</sequence>
<dbReference type="CDD" id="cd18671">
    <property type="entry name" value="PIN_PRORP-Zc3h12a-like"/>
    <property type="match status" value="1"/>
</dbReference>
<dbReference type="Pfam" id="PF16953">
    <property type="entry name" value="PRORP"/>
    <property type="match status" value="1"/>
</dbReference>
<proteinExistence type="inferred from homology"/>
<dbReference type="Proteomes" id="UP001652623">
    <property type="component" value="Chromosome 12"/>
</dbReference>
<evidence type="ECO:0000256" key="13">
    <source>
        <dbReference type="ARBA" id="ARBA00022946"/>
    </source>
</evidence>
<dbReference type="EC" id="3.1.26.5" evidence="5"/>
<name>A0A6P4AEC1_ZIZJJ</name>
<keyword evidence="10" id="KW-0378">Hydrolase</keyword>
<protein>
    <recommendedName>
        <fullName evidence="5">ribonuclease P</fullName>
        <ecNumber evidence="5">3.1.26.5</ecNumber>
    </recommendedName>
</protein>
<evidence type="ECO:0000256" key="6">
    <source>
        <dbReference type="ARBA" id="ARBA00022694"/>
    </source>
</evidence>
<dbReference type="Gene3D" id="3.40.50.11980">
    <property type="match status" value="1"/>
</dbReference>
<keyword evidence="18" id="KW-1185">Reference proteome</keyword>
<keyword evidence="6" id="KW-0819">tRNA processing</keyword>
<evidence type="ECO:0000256" key="7">
    <source>
        <dbReference type="ARBA" id="ARBA00022722"/>
    </source>
</evidence>
<feature type="domain" description="PROP1-like PPR" evidence="17">
    <location>
        <begin position="93"/>
        <end position="311"/>
    </location>
</feature>
<dbReference type="Pfam" id="PF17177">
    <property type="entry name" value="PPR_long"/>
    <property type="match status" value="1"/>
</dbReference>
<dbReference type="PANTHER" id="PTHR13547">
    <property type="match status" value="1"/>
</dbReference>
<dbReference type="InterPro" id="IPR011990">
    <property type="entry name" value="TPR-like_helical_dom_sf"/>
</dbReference>
<keyword evidence="8" id="KW-0479">Metal-binding</keyword>
<evidence type="ECO:0000256" key="8">
    <source>
        <dbReference type="ARBA" id="ARBA00022723"/>
    </source>
</evidence>
<evidence type="ECO:0000313" key="18">
    <source>
        <dbReference type="Proteomes" id="UP001652623"/>
    </source>
</evidence>
<evidence type="ECO:0000256" key="5">
    <source>
        <dbReference type="ARBA" id="ARBA00012179"/>
    </source>
</evidence>
<evidence type="ECO:0000259" key="16">
    <source>
        <dbReference type="Pfam" id="PF16953"/>
    </source>
</evidence>
<gene>
    <name evidence="19" type="primary">LOC107429052</name>
</gene>
<keyword evidence="14" id="KW-0496">Mitochondrion</keyword>
<evidence type="ECO:0000256" key="12">
    <source>
        <dbReference type="ARBA" id="ARBA00022842"/>
    </source>
</evidence>
<keyword evidence="7" id="KW-0540">Nuclease</keyword>
<evidence type="ECO:0000256" key="3">
    <source>
        <dbReference type="ARBA" id="ARBA00004173"/>
    </source>
</evidence>
<comment type="catalytic activity">
    <reaction evidence="1">
        <text>Endonucleolytic cleavage of RNA, removing 5'-extranucleotides from tRNA precursor.</text>
        <dbReference type="EC" id="3.1.26.5"/>
    </reaction>
</comment>
<dbReference type="PROSITE" id="PS51375">
    <property type="entry name" value="PPR"/>
    <property type="match status" value="1"/>
</dbReference>
<dbReference type="InterPro" id="IPR033443">
    <property type="entry name" value="PROP1-like_PPR_dom"/>
</dbReference>
<dbReference type="PANTHER" id="PTHR13547:SF1">
    <property type="entry name" value="MITOCHONDRIAL RIBONUCLEASE P CATALYTIC SUBUNIT"/>
    <property type="match status" value="1"/>
</dbReference>
<dbReference type="InterPro" id="IPR031595">
    <property type="entry name" value="PRORP_C"/>
</dbReference>
<evidence type="ECO:0000259" key="17">
    <source>
        <dbReference type="Pfam" id="PF17177"/>
    </source>
</evidence>
<evidence type="ECO:0000313" key="19">
    <source>
        <dbReference type="RefSeq" id="XP_015895172.3"/>
    </source>
</evidence>
<keyword evidence="9" id="KW-0677">Repeat</keyword>
<dbReference type="RefSeq" id="XP_015895172.3">
    <property type="nucleotide sequence ID" value="XM_016039686.4"/>
</dbReference>
<evidence type="ECO:0000256" key="1">
    <source>
        <dbReference type="ARBA" id="ARBA00000928"/>
    </source>
</evidence>
<keyword evidence="11" id="KW-0862">Zinc</keyword>
<evidence type="ECO:0000256" key="15">
    <source>
        <dbReference type="PROSITE-ProRule" id="PRU00708"/>
    </source>
</evidence>